<comment type="caution">
    <text evidence="2">The sequence shown here is derived from an EMBL/GenBank/DDBJ whole genome shotgun (WGS) entry which is preliminary data.</text>
</comment>
<organism evidence="2 3">
    <name type="scientific">Kineosphaera limosa NBRC 100340</name>
    <dbReference type="NCBI Taxonomy" id="1184609"/>
    <lineage>
        <taxon>Bacteria</taxon>
        <taxon>Bacillati</taxon>
        <taxon>Actinomycetota</taxon>
        <taxon>Actinomycetes</taxon>
        <taxon>Micrococcales</taxon>
        <taxon>Dermatophilaceae</taxon>
        <taxon>Kineosphaera</taxon>
    </lineage>
</organism>
<dbReference type="EMBL" id="BAHD01000088">
    <property type="protein sequence ID" value="GAB97929.1"/>
    <property type="molecule type" value="Genomic_DNA"/>
</dbReference>
<sequence>MVVLAACGGGTGQTGAESTGSATPDQGAAPTASPTASPTAMTGPAPTDSSTYLPRPEPELTLPATRLGTLERVSGVVGAGVEHNCRLLTPDRGGNALLLLVENPRVVPGTRVTVEGYRQEGVATTCQQGVPFTVLKVSDISPATPTN</sequence>
<name>K6XGH8_9MICO</name>
<dbReference type="AlphaFoldDB" id="K6XGH8"/>
<dbReference type="Proteomes" id="UP000008366">
    <property type="component" value="Unassembled WGS sequence"/>
</dbReference>
<evidence type="ECO:0000313" key="2">
    <source>
        <dbReference type="EMBL" id="GAB97929.1"/>
    </source>
</evidence>
<proteinExistence type="predicted"/>
<dbReference type="RefSeq" id="WP_006594461.1">
    <property type="nucleotide sequence ID" value="NZ_BAHD01000088.1"/>
</dbReference>
<protein>
    <submittedName>
        <fullName evidence="2">Uncharacterized protein</fullName>
    </submittedName>
</protein>
<evidence type="ECO:0000256" key="1">
    <source>
        <dbReference type="SAM" id="MobiDB-lite"/>
    </source>
</evidence>
<dbReference type="OrthoDB" id="5148907at2"/>
<dbReference type="eggNOG" id="ENOG5030KJW">
    <property type="taxonomic scope" value="Bacteria"/>
</dbReference>
<accession>K6XGH8</accession>
<keyword evidence="3" id="KW-1185">Reference proteome</keyword>
<feature type="compositionally biased region" description="Low complexity" evidence="1">
    <location>
        <begin position="14"/>
        <end position="47"/>
    </location>
</feature>
<gene>
    <name evidence="2" type="ORF">KILIM_088_00170</name>
</gene>
<feature type="region of interest" description="Disordered" evidence="1">
    <location>
        <begin position="1"/>
        <end position="64"/>
    </location>
</feature>
<reference evidence="2 3" key="1">
    <citation type="submission" date="2012-08" db="EMBL/GenBank/DDBJ databases">
        <title>Whole genome shotgun sequence of Kineosphaera limosa NBRC 100340.</title>
        <authorList>
            <person name="Yoshida I."/>
            <person name="Isaki S."/>
            <person name="Hosoyama A."/>
            <person name="Tsuchikane K."/>
            <person name="Katsumata H."/>
            <person name="Ando Y."/>
            <person name="Ohji S."/>
            <person name="Hamada M."/>
            <person name="Tamura T."/>
            <person name="Yamazoe A."/>
            <person name="Yamazaki S."/>
            <person name="Fujita N."/>
        </authorList>
    </citation>
    <scope>NUCLEOTIDE SEQUENCE [LARGE SCALE GENOMIC DNA]</scope>
    <source>
        <strain evidence="2 3">NBRC 100340</strain>
    </source>
</reference>
<evidence type="ECO:0000313" key="3">
    <source>
        <dbReference type="Proteomes" id="UP000008366"/>
    </source>
</evidence>